<dbReference type="RefSeq" id="WP_379597269.1">
    <property type="nucleotide sequence ID" value="NZ_JBHUDE010000044.1"/>
</dbReference>
<keyword evidence="3" id="KW-1003">Cell membrane</keyword>
<evidence type="ECO:0000313" key="10">
    <source>
        <dbReference type="Proteomes" id="UP001597221"/>
    </source>
</evidence>
<gene>
    <name evidence="9" type="ORF">ACFSBH_09690</name>
</gene>
<dbReference type="EMBL" id="JBHUDE010000044">
    <property type="protein sequence ID" value="MFD1607925.1"/>
    <property type="molecule type" value="Genomic_DNA"/>
</dbReference>
<dbReference type="PANTHER" id="PTHR34296:SF2">
    <property type="entry name" value="ABC TRANSPORTER GUANOSINE-BINDING PROTEIN NUPN"/>
    <property type="match status" value="1"/>
</dbReference>
<evidence type="ECO:0000256" key="2">
    <source>
        <dbReference type="ARBA" id="ARBA00008610"/>
    </source>
</evidence>
<accession>A0ABW4HT95</accession>
<evidence type="ECO:0000256" key="7">
    <source>
        <dbReference type="SAM" id="Phobius"/>
    </source>
</evidence>
<comment type="similarity">
    <text evidence="2">Belongs to the BMP lipoprotein family.</text>
</comment>
<keyword evidence="10" id="KW-1185">Reference proteome</keyword>
<name>A0ABW4HT95_9BACI</name>
<proteinExistence type="inferred from homology"/>
<keyword evidence="5 7" id="KW-0472">Membrane</keyword>
<keyword evidence="6" id="KW-0449">Lipoprotein</keyword>
<dbReference type="SUPFAM" id="SSF53822">
    <property type="entry name" value="Periplasmic binding protein-like I"/>
    <property type="match status" value="1"/>
</dbReference>
<comment type="caution">
    <text evidence="9">The sequence shown here is derived from an EMBL/GenBank/DDBJ whole genome shotgun (WGS) entry which is preliminary data.</text>
</comment>
<dbReference type="InterPro" id="IPR028082">
    <property type="entry name" value="Peripla_BP_I"/>
</dbReference>
<keyword evidence="4" id="KW-0732">Signal</keyword>
<evidence type="ECO:0000256" key="1">
    <source>
        <dbReference type="ARBA" id="ARBA00004193"/>
    </source>
</evidence>
<dbReference type="Gene3D" id="3.40.50.2300">
    <property type="match status" value="2"/>
</dbReference>
<evidence type="ECO:0000256" key="6">
    <source>
        <dbReference type="ARBA" id="ARBA00023288"/>
    </source>
</evidence>
<dbReference type="Proteomes" id="UP001597221">
    <property type="component" value="Unassembled WGS sequence"/>
</dbReference>
<sequence length="317" mass="36128">MKKYGIYSLIMILIILPGCSYFEGSNLQNVGMIFESSIDDNSWNEKGYQGLLEIEKEFKTDVFYKENIRSENEVARTVDEFVKKGVNLVIGHGNIYGSHFVELTKTYPEIHFIYMNGEIYNSNVTSLNFNSHAMGFFGGMIAGEMSETDQIGVIAVYSWQPELEGFYEGVKYENPNADIYIDFVNDWDDKERALSIYEEFEQAGIDIIFPIGNAYNEAVIQAAAEDGIYSLGYINDQNDIAPDFVLTSLIQHVDKVYVKAARDFNDEELVGGIRYYDFHNDYITLGDLNEAIPESFVDELLKGVEIYKESNLLPNEK</sequence>
<dbReference type="InterPro" id="IPR050957">
    <property type="entry name" value="BMP_lipoprotein"/>
</dbReference>
<dbReference type="InterPro" id="IPR003760">
    <property type="entry name" value="PnrA-like"/>
</dbReference>
<comment type="subcellular location">
    <subcellularLocation>
        <location evidence="1">Cell membrane</location>
        <topology evidence="1">Lipid-anchor</topology>
    </subcellularLocation>
</comment>
<keyword evidence="7" id="KW-0812">Transmembrane</keyword>
<evidence type="ECO:0000256" key="3">
    <source>
        <dbReference type="ARBA" id="ARBA00022475"/>
    </source>
</evidence>
<feature type="transmembrane region" description="Helical" evidence="7">
    <location>
        <begin position="6"/>
        <end position="24"/>
    </location>
</feature>
<protein>
    <submittedName>
        <fullName evidence="9">BMP family ABC transporter substrate-binding protein</fullName>
    </submittedName>
</protein>
<dbReference type="PANTHER" id="PTHR34296">
    <property type="entry name" value="TRANSCRIPTIONAL ACTIVATOR PROTEIN MED"/>
    <property type="match status" value="1"/>
</dbReference>
<feature type="domain" description="ABC transporter substrate-binding protein PnrA-like" evidence="8">
    <location>
        <begin position="28"/>
        <end position="302"/>
    </location>
</feature>
<evidence type="ECO:0000256" key="5">
    <source>
        <dbReference type="ARBA" id="ARBA00023136"/>
    </source>
</evidence>
<evidence type="ECO:0000259" key="8">
    <source>
        <dbReference type="Pfam" id="PF02608"/>
    </source>
</evidence>
<evidence type="ECO:0000313" key="9">
    <source>
        <dbReference type="EMBL" id="MFD1607925.1"/>
    </source>
</evidence>
<dbReference type="Pfam" id="PF02608">
    <property type="entry name" value="Bmp"/>
    <property type="match status" value="1"/>
</dbReference>
<keyword evidence="7" id="KW-1133">Transmembrane helix</keyword>
<reference evidence="10" key="1">
    <citation type="journal article" date="2019" name="Int. J. Syst. Evol. Microbiol.">
        <title>The Global Catalogue of Microorganisms (GCM) 10K type strain sequencing project: providing services to taxonomists for standard genome sequencing and annotation.</title>
        <authorList>
            <consortium name="The Broad Institute Genomics Platform"/>
            <consortium name="The Broad Institute Genome Sequencing Center for Infectious Disease"/>
            <person name="Wu L."/>
            <person name="Ma J."/>
        </authorList>
    </citation>
    <scope>NUCLEOTIDE SEQUENCE [LARGE SCALE GENOMIC DNA]</scope>
    <source>
        <strain evidence="10">CGMCC 1.12376</strain>
    </source>
</reference>
<evidence type="ECO:0000256" key="4">
    <source>
        <dbReference type="ARBA" id="ARBA00022729"/>
    </source>
</evidence>
<organism evidence="9 10">
    <name type="scientific">Oceanobacillus luteolus</name>
    <dbReference type="NCBI Taxonomy" id="1274358"/>
    <lineage>
        <taxon>Bacteria</taxon>
        <taxon>Bacillati</taxon>
        <taxon>Bacillota</taxon>
        <taxon>Bacilli</taxon>
        <taxon>Bacillales</taxon>
        <taxon>Bacillaceae</taxon>
        <taxon>Oceanobacillus</taxon>
    </lineage>
</organism>